<evidence type="ECO:0000313" key="2">
    <source>
        <dbReference type="Proteomes" id="UP001199644"/>
    </source>
</evidence>
<sequence length="26" mass="2756">ATTNPHADKSLKCASCHQDVGHKHGI</sequence>
<dbReference type="EMBL" id="JAJUOL010000413">
    <property type="protein sequence ID" value="MCH3852813.1"/>
    <property type="molecule type" value="Genomic_DNA"/>
</dbReference>
<feature type="non-terminal residue" evidence="1">
    <location>
        <position position="1"/>
    </location>
</feature>
<comment type="caution">
    <text evidence="1">The sequence shown here is derived from an EMBL/GenBank/DDBJ whole genome shotgun (WGS) entry which is preliminary data.</text>
</comment>
<proteinExistence type="predicted"/>
<name>A0AAW5EBR8_CAMJU</name>
<dbReference type="AlphaFoldDB" id="A0AAW5EBR8"/>
<dbReference type="Proteomes" id="UP001199644">
    <property type="component" value="Unassembled WGS sequence"/>
</dbReference>
<accession>A0AAW5EBR8</accession>
<gene>
    <name evidence="1" type="ORF">LZC39_12005</name>
</gene>
<evidence type="ECO:0000313" key="1">
    <source>
        <dbReference type="EMBL" id="MCH3852813.1"/>
    </source>
</evidence>
<protein>
    <submittedName>
        <fullName evidence="1">Cytochrome c nitrite reductase small subunit</fullName>
    </submittedName>
</protein>
<organism evidence="1 2">
    <name type="scientific">Campylobacter jejuni</name>
    <dbReference type="NCBI Taxonomy" id="197"/>
    <lineage>
        <taxon>Bacteria</taxon>
        <taxon>Pseudomonadati</taxon>
        <taxon>Campylobacterota</taxon>
        <taxon>Epsilonproteobacteria</taxon>
        <taxon>Campylobacterales</taxon>
        <taxon>Campylobacteraceae</taxon>
        <taxon>Campylobacter</taxon>
    </lineage>
</organism>
<reference evidence="1" key="1">
    <citation type="submission" date="2021-12" db="EMBL/GenBank/DDBJ databases">
        <title>Prevalence of phenicol resistance gene fexA in Campylobacter isolated from poultry supply chain.</title>
        <authorList>
            <person name="Tang B."/>
            <person name="Zheng X."/>
            <person name="Lin J."/>
            <person name="Lin R."/>
            <person name="Yang H."/>
            <person name="Shen Z."/>
            <person name="Xia F."/>
        </authorList>
    </citation>
    <scope>NUCLEOTIDE SEQUENCE</scope>
    <source>
        <strain evidence="1">CJHN2011004</strain>
    </source>
</reference>